<keyword evidence="2" id="KW-1185">Reference proteome</keyword>
<comment type="caution">
    <text evidence="1">The sequence shown here is derived from an EMBL/GenBank/DDBJ whole genome shotgun (WGS) entry which is preliminary data.</text>
</comment>
<dbReference type="RefSeq" id="WP_227777082.1">
    <property type="nucleotide sequence ID" value="NZ_BAABKX010000019.1"/>
</dbReference>
<dbReference type="EMBL" id="BAABKX010000019">
    <property type="protein sequence ID" value="GAA5061441.1"/>
    <property type="molecule type" value="Genomic_DNA"/>
</dbReference>
<organism evidence="1 2">
    <name type="scientific">Haladaptatus pallidirubidus</name>
    <dbReference type="NCBI Taxonomy" id="1008152"/>
    <lineage>
        <taxon>Archaea</taxon>
        <taxon>Methanobacteriati</taxon>
        <taxon>Methanobacteriota</taxon>
        <taxon>Stenosarchaea group</taxon>
        <taxon>Halobacteria</taxon>
        <taxon>Halobacteriales</taxon>
        <taxon>Haladaptataceae</taxon>
        <taxon>Haladaptatus</taxon>
    </lineage>
</organism>
<dbReference type="GeneID" id="68615769"/>
<gene>
    <name evidence="1" type="ORF">GCM10025751_47730</name>
</gene>
<evidence type="ECO:0000313" key="2">
    <source>
        <dbReference type="Proteomes" id="UP001501729"/>
    </source>
</evidence>
<reference evidence="1 2" key="1">
    <citation type="journal article" date="2019" name="Int. J. Syst. Evol. Microbiol.">
        <title>The Global Catalogue of Microorganisms (GCM) 10K type strain sequencing project: providing services to taxonomists for standard genome sequencing and annotation.</title>
        <authorList>
            <consortium name="The Broad Institute Genomics Platform"/>
            <consortium name="The Broad Institute Genome Sequencing Center for Infectious Disease"/>
            <person name="Wu L."/>
            <person name="Ma J."/>
        </authorList>
    </citation>
    <scope>NUCLEOTIDE SEQUENCE [LARGE SCALE GENOMIC DNA]</scope>
    <source>
        <strain evidence="1 2">JCM 17504</strain>
    </source>
</reference>
<dbReference type="AlphaFoldDB" id="A0AAV3UQ03"/>
<evidence type="ECO:0000313" key="1">
    <source>
        <dbReference type="EMBL" id="GAA5061441.1"/>
    </source>
</evidence>
<proteinExistence type="predicted"/>
<sequence>MVVDRSLTTLHIDIFTDVFHIVLGKKNGALGRMETRRVLVHPAHVIPTWKDHEFETGRYQFSKTISKLHEPSIYTPLPEFKARIPLSSMLTISKTTITSRILGISTATRKTG</sequence>
<protein>
    <submittedName>
        <fullName evidence="1">Uncharacterized protein</fullName>
    </submittedName>
</protein>
<name>A0AAV3UQ03_9EURY</name>
<dbReference type="Proteomes" id="UP001501729">
    <property type="component" value="Unassembled WGS sequence"/>
</dbReference>
<accession>A0AAV3UQ03</accession>